<organism evidence="9 10">
    <name type="scientific">Symbiodinium necroappetens</name>
    <dbReference type="NCBI Taxonomy" id="1628268"/>
    <lineage>
        <taxon>Eukaryota</taxon>
        <taxon>Sar</taxon>
        <taxon>Alveolata</taxon>
        <taxon>Dinophyceae</taxon>
        <taxon>Suessiales</taxon>
        <taxon>Symbiodiniaceae</taxon>
        <taxon>Symbiodinium</taxon>
    </lineage>
</organism>
<comment type="similarity">
    <text evidence="1">Belongs to the WD repeat CDC20/Fizzy family.</text>
</comment>
<evidence type="ECO:0000256" key="5">
    <source>
        <dbReference type="ARBA" id="ARBA00022776"/>
    </source>
</evidence>
<name>A0A812JVX2_9DINO</name>
<dbReference type="GO" id="GO:1905786">
    <property type="term" value="P:positive regulation of anaphase-promoting complex-dependent catabolic process"/>
    <property type="evidence" value="ECO:0007669"/>
    <property type="project" value="TreeGrafter"/>
</dbReference>
<feature type="repeat" description="WD" evidence="7">
    <location>
        <begin position="167"/>
        <end position="208"/>
    </location>
</feature>
<keyword evidence="5" id="KW-0498">Mitosis</keyword>
<dbReference type="GO" id="GO:0051301">
    <property type="term" value="P:cell division"/>
    <property type="evidence" value="ECO:0007669"/>
    <property type="project" value="UniProtKB-KW"/>
</dbReference>
<sequence>MALRHSDSADMDDGSCVSGRAPGDVCMSDRLIPSRGSCSEVRQLKLERDENWAPQNEYHEVLSQNVLGKEALSNVKILSYQHKPMKQEPTLNELKVLYSSNRDGARAGPRTCRQLPQSAAKVLDAPGMLDDFYSHPIDWSSQNVVAVALSDMVFLFHAATGSTQKLLQLPSGSITTLRWTEAGGHLSVGASTGEVQIWDAVAQRQLRNLRGHAGRVGALAWHSHILSSGCADAEIHQHDVRIRDHLVSRMISHADLVCGLDYNSEGMLASGGNDNLVCIWETPSSCVPLHTFTEHQAAVKAIRWCPWQRHVLATGGGSADRQVCLWNASSGRMLMSTHAESQVTGIIWGQQERELLTAHGYSRNQLSLWKYPSLVKVGDLEGHEGRLLGLAQSPDGSLVCSSSADETLRFWRVFSPVGDKRASTSQAATNTILKTIR</sequence>
<dbReference type="GO" id="GO:0010997">
    <property type="term" value="F:anaphase-promoting complex binding"/>
    <property type="evidence" value="ECO:0007669"/>
    <property type="project" value="InterPro"/>
</dbReference>
<keyword evidence="6" id="KW-0131">Cell cycle</keyword>
<evidence type="ECO:0000313" key="9">
    <source>
        <dbReference type="EMBL" id="CAE7216919.1"/>
    </source>
</evidence>
<dbReference type="SUPFAM" id="SSF50978">
    <property type="entry name" value="WD40 repeat-like"/>
    <property type="match status" value="1"/>
</dbReference>
<keyword evidence="10" id="KW-1185">Reference proteome</keyword>
<dbReference type="PANTHER" id="PTHR19918">
    <property type="entry name" value="CELL DIVISION CYCLE 20 CDC20 FIZZY -RELATED"/>
    <property type="match status" value="1"/>
</dbReference>
<dbReference type="PROSITE" id="PS50082">
    <property type="entry name" value="WD_REPEATS_2"/>
    <property type="match status" value="3"/>
</dbReference>
<evidence type="ECO:0000256" key="2">
    <source>
        <dbReference type="ARBA" id="ARBA00022574"/>
    </source>
</evidence>
<dbReference type="InterPro" id="IPR033010">
    <property type="entry name" value="Cdc20/Fizzy"/>
</dbReference>
<keyword evidence="3" id="KW-0132">Cell division</keyword>
<evidence type="ECO:0000313" key="10">
    <source>
        <dbReference type="Proteomes" id="UP000601435"/>
    </source>
</evidence>
<dbReference type="InterPro" id="IPR001680">
    <property type="entry name" value="WD40_rpt"/>
</dbReference>
<evidence type="ECO:0000256" key="7">
    <source>
        <dbReference type="PROSITE-ProRule" id="PRU00221"/>
    </source>
</evidence>
<proteinExistence type="inferred from homology"/>
<dbReference type="AlphaFoldDB" id="A0A812JVX2"/>
<dbReference type="Proteomes" id="UP000601435">
    <property type="component" value="Unassembled WGS sequence"/>
</dbReference>
<evidence type="ECO:0000256" key="1">
    <source>
        <dbReference type="ARBA" id="ARBA00006445"/>
    </source>
</evidence>
<accession>A0A812JVX2</accession>
<dbReference type="PANTHER" id="PTHR19918:SF8">
    <property type="entry name" value="FI02843P"/>
    <property type="match status" value="1"/>
</dbReference>
<dbReference type="InterPro" id="IPR015943">
    <property type="entry name" value="WD40/YVTN_repeat-like_dom_sf"/>
</dbReference>
<dbReference type="GO" id="GO:0005680">
    <property type="term" value="C:anaphase-promoting complex"/>
    <property type="evidence" value="ECO:0007669"/>
    <property type="project" value="TreeGrafter"/>
</dbReference>
<feature type="repeat" description="WD" evidence="7">
    <location>
        <begin position="380"/>
        <end position="413"/>
    </location>
</feature>
<dbReference type="OrthoDB" id="10263272at2759"/>
<dbReference type="Gene3D" id="2.130.10.10">
    <property type="entry name" value="YVTN repeat-like/Quinoprotein amine dehydrogenase"/>
    <property type="match status" value="1"/>
</dbReference>
<dbReference type="EMBL" id="CAJNJA010006878">
    <property type="protein sequence ID" value="CAE7216919.1"/>
    <property type="molecule type" value="Genomic_DNA"/>
</dbReference>
<dbReference type="InterPro" id="IPR056150">
    <property type="entry name" value="WD40_CDC20-Fz"/>
</dbReference>
<feature type="repeat" description="WD" evidence="7">
    <location>
        <begin position="250"/>
        <end position="281"/>
    </location>
</feature>
<feature type="domain" description="CDC20/Fizzy WD40" evidence="8">
    <location>
        <begin position="123"/>
        <end position="411"/>
    </location>
</feature>
<dbReference type="PROSITE" id="PS50294">
    <property type="entry name" value="WD_REPEATS_REGION"/>
    <property type="match status" value="1"/>
</dbReference>
<dbReference type="GO" id="GO:1990757">
    <property type="term" value="F:ubiquitin ligase activator activity"/>
    <property type="evidence" value="ECO:0007669"/>
    <property type="project" value="TreeGrafter"/>
</dbReference>
<dbReference type="SMART" id="SM00320">
    <property type="entry name" value="WD40"/>
    <property type="match status" value="5"/>
</dbReference>
<dbReference type="InterPro" id="IPR036322">
    <property type="entry name" value="WD40_repeat_dom_sf"/>
</dbReference>
<evidence type="ECO:0000256" key="4">
    <source>
        <dbReference type="ARBA" id="ARBA00022737"/>
    </source>
</evidence>
<evidence type="ECO:0000259" key="8">
    <source>
        <dbReference type="Pfam" id="PF24807"/>
    </source>
</evidence>
<reference evidence="9" key="1">
    <citation type="submission" date="2021-02" db="EMBL/GenBank/DDBJ databases">
        <authorList>
            <person name="Dougan E. K."/>
            <person name="Rhodes N."/>
            <person name="Thang M."/>
            <person name="Chan C."/>
        </authorList>
    </citation>
    <scope>NUCLEOTIDE SEQUENCE</scope>
</reference>
<keyword evidence="4" id="KW-0677">Repeat</keyword>
<keyword evidence="2 7" id="KW-0853">WD repeat</keyword>
<gene>
    <name evidence="9" type="primary">cdc20</name>
    <name evidence="9" type="ORF">SNEC2469_LOCUS2553</name>
</gene>
<evidence type="ECO:0000256" key="6">
    <source>
        <dbReference type="ARBA" id="ARBA00023306"/>
    </source>
</evidence>
<dbReference type="Pfam" id="PF24807">
    <property type="entry name" value="WD40_CDC20-Fz"/>
    <property type="match status" value="1"/>
</dbReference>
<dbReference type="GO" id="GO:0031145">
    <property type="term" value="P:anaphase-promoting complex-dependent catabolic process"/>
    <property type="evidence" value="ECO:0007669"/>
    <property type="project" value="TreeGrafter"/>
</dbReference>
<evidence type="ECO:0000256" key="3">
    <source>
        <dbReference type="ARBA" id="ARBA00022618"/>
    </source>
</evidence>
<protein>
    <submittedName>
        <fullName evidence="9">Cdc20 protein</fullName>
    </submittedName>
</protein>
<comment type="caution">
    <text evidence="9">The sequence shown here is derived from an EMBL/GenBank/DDBJ whole genome shotgun (WGS) entry which is preliminary data.</text>
</comment>